<dbReference type="EMBL" id="CP096563">
    <property type="protein sequence ID" value="UPU43163.1"/>
    <property type="molecule type" value="Genomic_DNA"/>
</dbReference>
<proteinExistence type="predicted"/>
<reference evidence="2" key="1">
    <citation type="journal article" date="2022" name="Environ. Microbiol.">
        <title>Functional analysis, diversity, and distribution of carbendazim hydrolases MheI and CbmA, responsible for the initial step in carbendazim degradation.</title>
        <authorList>
            <person name="Zhang M."/>
            <person name="Bai X."/>
            <person name="Li Q."/>
            <person name="Zhang L."/>
            <person name="Zhu Q."/>
            <person name="Gao S."/>
            <person name="Ke Z."/>
            <person name="Jiang M."/>
            <person name="Hu J."/>
            <person name="Qiu J."/>
            <person name="Hong Q."/>
        </authorList>
    </citation>
    <scope>NUCLEOTIDE SEQUENCE [LARGE SCALE GENOMIC DNA]</scope>
    <source>
        <strain evidence="2">djl-6</strain>
    </source>
</reference>
<keyword evidence="2" id="KW-1185">Reference proteome</keyword>
<dbReference type="Proteomes" id="UP000831484">
    <property type="component" value="Chromosome"/>
</dbReference>
<evidence type="ECO:0000313" key="2">
    <source>
        <dbReference type="Proteomes" id="UP000831484"/>
    </source>
</evidence>
<sequence length="400" mass="43360">MDGAKVGLVAYGARLLTGHLQAKGERFAGLVTTAASEDIQRGADGLVAVTATLLLIYARESDQDARDAMAEAALGIEEGTDTQEFADVVRLILEVNEGVVAPQAVQANAEAVGAVAEGLAARLASLIAVVQKVHPNKIVAQLSKQSRTDPAGLQMSDSDSLRKASMEAASDQSLQKLRLDALNTLMYAMRCSAFRLGRLGESRTGNPEGLIFVAVANVAITAQQLAQGAGNLVELRNYYSAAALARQLVEFEYLMWAFDDDPGSIGDWVQSDRDAREARWGPKAIYARDGNHFRRSDYGRHCEQGGHPTPAGIQLSLPDPDRGTAIFALQLSDLIFHVAAIWSSQQSLLTKLAHSYGFEESKIVHVDERDRARSCLDKWKEFDRLGHISSHYSDPTGRVE</sequence>
<organism evidence="1 2">
    <name type="scientific">Rhodococcus qingshengii JCM 15477</name>
    <dbReference type="NCBI Taxonomy" id="1303681"/>
    <lineage>
        <taxon>Bacteria</taxon>
        <taxon>Bacillati</taxon>
        <taxon>Actinomycetota</taxon>
        <taxon>Actinomycetes</taxon>
        <taxon>Mycobacteriales</taxon>
        <taxon>Nocardiaceae</taxon>
        <taxon>Rhodococcus</taxon>
        <taxon>Rhodococcus erythropolis group</taxon>
    </lineage>
</organism>
<dbReference type="AlphaFoldDB" id="A0AB38RCU7"/>
<protein>
    <submittedName>
        <fullName evidence="1">Uncharacterized protein</fullName>
    </submittedName>
</protein>
<gene>
    <name evidence="1" type="ORF">M0639_00195</name>
</gene>
<dbReference type="RefSeq" id="WP_064233767.1">
    <property type="nucleotide sequence ID" value="NZ_CP096563.1"/>
</dbReference>
<accession>A0AB38RCU7</accession>
<name>A0AB38RCU7_RHOSG</name>
<evidence type="ECO:0000313" key="1">
    <source>
        <dbReference type="EMBL" id="UPU43163.1"/>
    </source>
</evidence>